<accession>A0A3N9X5S9</accession>
<dbReference type="InterPro" id="IPR034660">
    <property type="entry name" value="DinB/YfiT-like"/>
</dbReference>
<dbReference type="GO" id="GO:0016853">
    <property type="term" value="F:isomerase activity"/>
    <property type="evidence" value="ECO:0007669"/>
    <property type="project" value="UniProtKB-KW"/>
</dbReference>
<dbReference type="SUPFAM" id="SSF109854">
    <property type="entry name" value="DinB/YfiT-like putative metalloenzymes"/>
    <property type="match status" value="1"/>
</dbReference>
<dbReference type="GO" id="GO:0046872">
    <property type="term" value="F:metal ion binding"/>
    <property type="evidence" value="ECO:0007669"/>
    <property type="project" value="InterPro"/>
</dbReference>
<dbReference type="Pfam" id="PF11716">
    <property type="entry name" value="MDMPI_N"/>
    <property type="match status" value="1"/>
</dbReference>
<comment type="caution">
    <text evidence="2">The sequence shown here is derived from an EMBL/GenBank/DDBJ whole genome shotgun (WGS) entry which is preliminary data.</text>
</comment>
<keyword evidence="2" id="KW-0670">Pyruvate</keyword>
<dbReference type="OrthoDB" id="3213691at2"/>
<dbReference type="AlphaFoldDB" id="A0A3N9X5S9"/>
<dbReference type="Proteomes" id="UP000282312">
    <property type="component" value="Unassembled WGS sequence"/>
</dbReference>
<dbReference type="NCBIfam" id="TIGR03083">
    <property type="entry name" value="maleylpyruvate isomerase family mycothiol-dependent enzyme"/>
    <property type="match status" value="1"/>
</dbReference>
<dbReference type="InterPro" id="IPR024344">
    <property type="entry name" value="MDMPI_metal-binding"/>
</dbReference>
<feature type="domain" description="Mycothiol-dependent maleylpyruvate isomerase metal-binding" evidence="1">
    <location>
        <begin position="12"/>
        <end position="148"/>
    </location>
</feature>
<evidence type="ECO:0000313" key="2">
    <source>
        <dbReference type="EMBL" id="RQX01797.1"/>
    </source>
</evidence>
<keyword evidence="3" id="KW-1185">Reference proteome</keyword>
<dbReference type="InterPro" id="IPR017517">
    <property type="entry name" value="Maleyloyr_isom"/>
</dbReference>
<dbReference type="Gene3D" id="1.20.120.450">
    <property type="entry name" value="dinb family like domain"/>
    <property type="match status" value="1"/>
</dbReference>
<keyword evidence="2" id="KW-0413">Isomerase</keyword>
<dbReference type="EMBL" id="QGSZ01000218">
    <property type="protein sequence ID" value="RQX01797.1"/>
    <property type="molecule type" value="Genomic_DNA"/>
</dbReference>
<evidence type="ECO:0000313" key="3">
    <source>
        <dbReference type="Proteomes" id="UP000282312"/>
    </source>
</evidence>
<dbReference type="RefSeq" id="WP_124773696.1">
    <property type="nucleotide sequence ID" value="NZ_JBEZFR010000029.1"/>
</dbReference>
<proteinExistence type="predicted"/>
<protein>
    <submittedName>
        <fullName evidence="2">Maleylpyruvate isomerase family mycothiol-dependent enzyme</fullName>
    </submittedName>
</protein>
<name>A0A3N9X5S9_9ACTN</name>
<gene>
    <name evidence="2" type="ORF">DLJ59_17445</name>
</gene>
<sequence length="264" mass="28634">MTGRVDQAIAALRTGHQTLAGLASGFTEPQLTGRSAASEWTIADVLSHLGSGAEIMLAALDAALGDADAPEPHFRESVWDRWNALSPRRQADDFVTSNEVLVRRFEGLDRLRRDNLRSDLGFLPEPVDVLTLASLRLNEFTLHTWDVAVVFDRAATLAPEAVEFLFEPLRLLIGWIGRTDALGGDRTVLTVRTTDPDRLLGLDLGETVSLVTAPADPAPVLDIPAEAFLRLTAGRLAPEHTPAGISVDTARLTLDDLRKAFPGF</sequence>
<reference evidence="2 3" key="1">
    <citation type="submission" date="2018-05" db="EMBL/GenBank/DDBJ databases">
        <title>Micromonospora from Atacama Desert.</title>
        <authorList>
            <person name="Carro L."/>
            <person name="Goodfellow M."/>
            <person name="Klenk H.-P."/>
        </authorList>
    </citation>
    <scope>NUCLEOTIDE SEQUENCE [LARGE SCALE GENOMIC DNA]</scope>
    <source>
        <strain evidence="2 3">LB39</strain>
    </source>
</reference>
<evidence type="ECO:0000259" key="1">
    <source>
        <dbReference type="Pfam" id="PF11716"/>
    </source>
</evidence>
<organism evidence="2 3">
    <name type="scientific">Micromonospora inaquosa</name>
    <dbReference type="NCBI Taxonomy" id="2203716"/>
    <lineage>
        <taxon>Bacteria</taxon>
        <taxon>Bacillati</taxon>
        <taxon>Actinomycetota</taxon>
        <taxon>Actinomycetes</taxon>
        <taxon>Micromonosporales</taxon>
        <taxon>Micromonosporaceae</taxon>
        <taxon>Micromonospora</taxon>
    </lineage>
</organism>